<protein>
    <recommendedName>
        <fullName evidence="3">SusD/RagB family nutrient-binding outer membrane lipoprotein</fullName>
    </recommendedName>
</protein>
<dbReference type="InterPro" id="IPR041662">
    <property type="entry name" value="SusD-like_2"/>
</dbReference>
<dbReference type="SUPFAM" id="SSF48452">
    <property type="entry name" value="TPR-like"/>
    <property type="match status" value="1"/>
</dbReference>
<dbReference type="InterPro" id="IPR011990">
    <property type="entry name" value="TPR-like_helical_dom_sf"/>
</dbReference>
<dbReference type="AlphaFoldDB" id="A0A0F5JRI4"/>
<dbReference type="Proteomes" id="UP000033047">
    <property type="component" value="Unassembled WGS sequence"/>
</dbReference>
<dbReference type="Gene3D" id="1.25.40.390">
    <property type="match status" value="1"/>
</dbReference>
<sequence>MKTMKYIKQSLFAFSAIGISIIWNGCTSSFDDLNTNPDATTKVTPALLATKVILDHVKSASSDNNEFMCKRMFWGEQMDNYQYNRVEKGSFSAIQGLTNAQKMVELASESNKDAYTGLYYYLKGWAFYRTTMDMGDIPYSEALQVNEFRYPKYDEQKEVFKGILDDLEQADSHFAKATEGISGDPFYNGDPAKWRKATNVLRLKVLMALQKRADDTPELQIKEKFAQIVKEGNLFEGNDDNLQVTYSNKDGQKNPFHQDLTRSINVYAGTTTLIDPLKKYKDYRLFSYFAPMQALTDPIYLPKGETLLEKNDWNAYQGVEAAGLFNTEQKKISNKMHCRPNDIYRTDYVGVPSIRLGYADMNFVLAEAAERGWISGSAQNYYEKGIRASFEFVRTTVSSPEYNQGMTITDEYITQYLKGEDVAYATNGTSLDRLKQIWMQAFLASYFHLAWDSYYDYRRTGYPELPINPETNLNDDKYKIPVRWLYPESETNYNKEQLINAVNRQWGGSEDVNKIMWIIK</sequence>
<accession>A0A0F5JRI4</accession>
<evidence type="ECO:0008006" key="3">
    <source>
        <dbReference type="Google" id="ProtNLM"/>
    </source>
</evidence>
<dbReference type="HOGENOM" id="CLU_025928_1_0_10"/>
<evidence type="ECO:0000313" key="1">
    <source>
        <dbReference type="EMBL" id="KKB60220.1"/>
    </source>
</evidence>
<name>A0A0F5JRI4_9BACT</name>
<dbReference type="RefSeq" id="WP_010802276.1">
    <property type="nucleotide sequence ID" value="NZ_KQ033912.1"/>
</dbReference>
<gene>
    <name evidence="1" type="ORF">HMPREF1535_00497</name>
</gene>
<dbReference type="STRING" id="927665.HMPREF1535_00497"/>
<dbReference type="PATRIC" id="fig|927665.4.peg.501"/>
<reference evidence="1 2" key="1">
    <citation type="submission" date="2013-04" db="EMBL/GenBank/DDBJ databases">
        <title>The Genome Sequence of Parabacteroides goldsteinii DSM 19448.</title>
        <authorList>
            <consortium name="The Broad Institute Genomics Platform"/>
            <person name="Earl A."/>
            <person name="Ward D."/>
            <person name="Feldgarden M."/>
            <person name="Gevers D."/>
            <person name="Martens E."/>
            <person name="Sakamoto M."/>
            <person name="Benno Y."/>
            <person name="Song Y."/>
            <person name="Liu C."/>
            <person name="Lee J."/>
            <person name="Bolanos M."/>
            <person name="Vaisanen M.L."/>
            <person name="Finegold S.M."/>
            <person name="Walker B."/>
            <person name="Young S."/>
            <person name="Zeng Q."/>
            <person name="Gargeya S."/>
            <person name="Fitzgerald M."/>
            <person name="Haas B."/>
            <person name="Abouelleil A."/>
            <person name="Allen A.W."/>
            <person name="Alvarado L."/>
            <person name="Arachchi H.M."/>
            <person name="Berlin A.M."/>
            <person name="Chapman S.B."/>
            <person name="Gainer-Dewar J."/>
            <person name="Goldberg J."/>
            <person name="Griggs A."/>
            <person name="Gujja S."/>
            <person name="Hansen M."/>
            <person name="Howarth C."/>
            <person name="Imamovic A."/>
            <person name="Ireland A."/>
            <person name="Larimer J."/>
            <person name="McCowan C."/>
            <person name="Murphy C."/>
            <person name="Pearson M."/>
            <person name="Poon T.W."/>
            <person name="Priest M."/>
            <person name="Roberts A."/>
            <person name="Saif S."/>
            <person name="Shea T."/>
            <person name="Sisk P."/>
            <person name="Sykes S."/>
            <person name="Wortman J."/>
            <person name="Nusbaum C."/>
            <person name="Birren B."/>
        </authorList>
    </citation>
    <scope>NUCLEOTIDE SEQUENCE [LARGE SCALE GENOMIC DNA]</scope>
    <source>
        <strain evidence="1 2">DSM 19448</strain>
    </source>
</reference>
<organism evidence="1 2">
    <name type="scientific">Parabacteroides goldsteinii DSM 19448 = WAL 12034</name>
    <dbReference type="NCBI Taxonomy" id="927665"/>
    <lineage>
        <taxon>Bacteria</taxon>
        <taxon>Pseudomonadati</taxon>
        <taxon>Bacteroidota</taxon>
        <taxon>Bacteroidia</taxon>
        <taxon>Bacteroidales</taxon>
        <taxon>Tannerellaceae</taxon>
        <taxon>Parabacteroides</taxon>
    </lineage>
</organism>
<comment type="caution">
    <text evidence="1">The sequence shown here is derived from an EMBL/GenBank/DDBJ whole genome shotgun (WGS) entry which is preliminary data.</text>
</comment>
<dbReference type="EMBL" id="AQHV01000001">
    <property type="protein sequence ID" value="KKB60220.1"/>
    <property type="molecule type" value="Genomic_DNA"/>
</dbReference>
<proteinExistence type="predicted"/>
<dbReference type="Pfam" id="PF12771">
    <property type="entry name" value="SusD-like_2"/>
    <property type="match status" value="1"/>
</dbReference>
<evidence type="ECO:0000313" key="2">
    <source>
        <dbReference type="Proteomes" id="UP000033047"/>
    </source>
</evidence>